<feature type="region of interest" description="Disordered" evidence="2">
    <location>
        <begin position="1"/>
        <end position="67"/>
    </location>
</feature>
<proteinExistence type="predicted"/>
<dbReference type="EMBL" id="MU864375">
    <property type="protein sequence ID" value="KAK4189432.1"/>
    <property type="molecule type" value="Genomic_DNA"/>
</dbReference>
<keyword evidence="1" id="KW-0175">Coiled coil</keyword>
<gene>
    <name evidence="4" type="ORF">QBC35DRAFT_353688</name>
</gene>
<feature type="region of interest" description="Disordered" evidence="2">
    <location>
        <begin position="99"/>
        <end position="140"/>
    </location>
</feature>
<feature type="compositionally biased region" description="Basic and acidic residues" evidence="2">
    <location>
        <begin position="131"/>
        <end position="140"/>
    </location>
</feature>
<feature type="domain" description="BHLH" evidence="3">
    <location>
        <begin position="64"/>
        <end position="155"/>
    </location>
</feature>
<reference evidence="4" key="1">
    <citation type="journal article" date="2023" name="Mol. Phylogenet. Evol.">
        <title>Genome-scale phylogeny and comparative genomics of the fungal order Sordariales.</title>
        <authorList>
            <person name="Hensen N."/>
            <person name="Bonometti L."/>
            <person name="Westerberg I."/>
            <person name="Brannstrom I.O."/>
            <person name="Guillou S."/>
            <person name="Cros-Aarteil S."/>
            <person name="Calhoun S."/>
            <person name="Haridas S."/>
            <person name="Kuo A."/>
            <person name="Mondo S."/>
            <person name="Pangilinan J."/>
            <person name="Riley R."/>
            <person name="LaButti K."/>
            <person name="Andreopoulos B."/>
            <person name="Lipzen A."/>
            <person name="Chen C."/>
            <person name="Yan M."/>
            <person name="Daum C."/>
            <person name="Ng V."/>
            <person name="Clum A."/>
            <person name="Steindorff A."/>
            <person name="Ohm R.A."/>
            <person name="Martin F."/>
            <person name="Silar P."/>
            <person name="Natvig D.O."/>
            <person name="Lalanne C."/>
            <person name="Gautier V."/>
            <person name="Ament-Velasquez S.L."/>
            <person name="Kruys A."/>
            <person name="Hutchinson M.I."/>
            <person name="Powell A.J."/>
            <person name="Barry K."/>
            <person name="Miller A.N."/>
            <person name="Grigoriev I.V."/>
            <person name="Debuchy R."/>
            <person name="Gladieux P."/>
            <person name="Hiltunen Thoren M."/>
            <person name="Johannesson H."/>
        </authorList>
    </citation>
    <scope>NUCLEOTIDE SEQUENCE</scope>
    <source>
        <strain evidence="4">PSN309</strain>
    </source>
</reference>
<dbReference type="Gene3D" id="4.10.280.10">
    <property type="entry name" value="Helix-loop-helix DNA-binding domain"/>
    <property type="match status" value="1"/>
</dbReference>
<sequence>RSTKSSGIRGKGKRQSAATALSPSPIQQAIISPTSTLASDENNEDDFGSDQANTAATTQSRNPVARARHNKVEQKYRHRLNHHFEQLLSVLPNSINDPHHLSAEGGGHTAGHHAFSPANSSRGGNSGHHHVSLERERRVSKGEVLDRARLHIQTLQDDGARLEAENAELKQMWIGY</sequence>
<dbReference type="InterPro" id="IPR052099">
    <property type="entry name" value="Regulatory_TF_Diverse"/>
</dbReference>
<dbReference type="SMART" id="SM00353">
    <property type="entry name" value="HLH"/>
    <property type="match status" value="1"/>
</dbReference>
<reference evidence="4" key="2">
    <citation type="submission" date="2023-05" db="EMBL/GenBank/DDBJ databases">
        <authorList>
            <consortium name="Lawrence Berkeley National Laboratory"/>
            <person name="Steindorff A."/>
            <person name="Hensen N."/>
            <person name="Bonometti L."/>
            <person name="Westerberg I."/>
            <person name="Brannstrom I.O."/>
            <person name="Guillou S."/>
            <person name="Cros-Aarteil S."/>
            <person name="Calhoun S."/>
            <person name="Haridas S."/>
            <person name="Kuo A."/>
            <person name="Mondo S."/>
            <person name="Pangilinan J."/>
            <person name="Riley R."/>
            <person name="Labutti K."/>
            <person name="Andreopoulos B."/>
            <person name="Lipzen A."/>
            <person name="Chen C."/>
            <person name="Yanf M."/>
            <person name="Daum C."/>
            <person name="Ng V."/>
            <person name="Clum A."/>
            <person name="Ohm R."/>
            <person name="Martin F."/>
            <person name="Silar P."/>
            <person name="Natvig D."/>
            <person name="Lalanne C."/>
            <person name="Gautier V."/>
            <person name="Ament-Velasquez S.L."/>
            <person name="Kruys A."/>
            <person name="Hutchinson M.I."/>
            <person name="Powell A.J."/>
            <person name="Barry K."/>
            <person name="Miller A.N."/>
            <person name="Grigoriev I.V."/>
            <person name="Debuchy R."/>
            <person name="Gladieux P."/>
            <person name="Thoren M.H."/>
            <person name="Johannesson H."/>
        </authorList>
    </citation>
    <scope>NUCLEOTIDE SEQUENCE</scope>
    <source>
        <strain evidence="4">PSN309</strain>
    </source>
</reference>
<feature type="coiled-coil region" evidence="1">
    <location>
        <begin position="145"/>
        <end position="172"/>
    </location>
</feature>
<comment type="caution">
    <text evidence="4">The sequence shown here is derived from an EMBL/GenBank/DDBJ whole genome shotgun (WGS) entry which is preliminary data.</text>
</comment>
<feature type="non-terminal residue" evidence="4">
    <location>
        <position position="176"/>
    </location>
</feature>
<organism evidence="4 5">
    <name type="scientific">Podospora australis</name>
    <dbReference type="NCBI Taxonomy" id="1536484"/>
    <lineage>
        <taxon>Eukaryota</taxon>
        <taxon>Fungi</taxon>
        <taxon>Dikarya</taxon>
        <taxon>Ascomycota</taxon>
        <taxon>Pezizomycotina</taxon>
        <taxon>Sordariomycetes</taxon>
        <taxon>Sordariomycetidae</taxon>
        <taxon>Sordariales</taxon>
        <taxon>Podosporaceae</taxon>
        <taxon>Podospora</taxon>
    </lineage>
</organism>
<dbReference type="SUPFAM" id="SSF47459">
    <property type="entry name" value="HLH, helix-loop-helix DNA-binding domain"/>
    <property type="match status" value="1"/>
</dbReference>
<dbReference type="Proteomes" id="UP001302126">
    <property type="component" value="Unassembled WGS sequence"/>
</dbReference>
<protein>
    <recommendedName>
        <fullName evidence="3">BHLH domain-containing protein</fullName>
    </recommendedName>
</protein>
<feature type="compositionally biased region" description="Polar residues" evidence="2">
    <location>
        <begin position="16"/>
        <end position="40"/>
    </location>
</feature>
<dbReference type="GO" id="GO:0046983">
    <property type="term" value="F:protein dimerization activity"/>
    <property type="evidence" value="ECO:0007669"/>
    <property type="project" value="InterPro"/>
</dbReference>
<keyword evidence="5" id="KW-1185">Reference proteome</keyword>
<evidence type="ECO:0000256" key="1">
    <source>
        <dbReference type="SAM" id="Coils"/>
    </source>
</evidence>
<dbReference type="AlphaFoldDB" id="A0AAN6X0R7"/>
<evidence type="ECO:0000313" key="5">
    <source>
        <dbReference type="Proteomes" id="UP001302126"/>
    </source>
</evidence>
<feature type="compositionally biased region" description="Polar residues" evidence="2">
    <location>
        <begin position="50"/>
        <end position="62"/>
    </location>
</feature>
<dbReference type="PROSITE" id="PS50888">
    <property type="entry name" value="BHLH"/>
    <property type="match status" value="1"/>
</dbReference>
<dbReference type="InterPro" id="IPR011598">
    <property type="entry name" value="bHLH_dom"/>
</dbReference>
<name>A0AAN6X0R7_9PEZI</name>
<dbReference type="PANTHER" id="PTHR47336">
    <property type="entry name" value="TRANSCRIPTION FACTOR HMS1-RELATED"/>
    <property type="match status" value="1"/>
</dbReference>
<dbReference type="InterPro" id="IPR036638">
    <property type="entry name" value="HLH_DNA-bd_sf"/>
</dbReference>
<evidence type="ECO:0000256" key="2">
    <source>
        <dbReference type="SAM" id="MobiDB-lite"/>
    </source>
</evidence>
<dbReference type="PANTHER" id="PTHR47336:SF4">
    <property type="entry name" value="BHLH TRANSCRIPTION FACTOR (EUROFUNG)"/>
    <property type="match status" value="1"/>
</dbReference>
<evidence type="ECO:0000313" key="4">
    <source>
        <dbReference type="EMBL" id="KAK4189432.1"/>
    </source>
</evidence>
<dbReference type="Pfam" id="PF00010">
    <property type="entry name" value="HLH"/>
    <property type="match status" value="1"/>
</dbReference>
<accession>A0AAN6X0R7</accession>
<evidence type="ECO:0000259" key="3">
    <source>
        <dbReference type="PROSITE" id="PS50888"/>
    </source>
</evidence>
<feature type="non-terminal residue" evidence="4">
    <location>
        <position position="1"/>
    </location>
</feature>